<dbReference type="NCBIfam" id="TIGR03696">
    <property type="entry name" value="Rhs_assc_core"/>
    <property type="match status" value="1"/>
</dbReference>
<dbReference type="InterPro" id="IPR028994">
    <property type="entry name" value="Integrin_alpha_N"/>
</dbReference>
<organism evidence="8">
    <name type="scientific">Cupriavidus necator</name>
    <name type="common">Alcaligenes eutrophus</name>
    <name type="synonym">Ralstonia eutropha</name>
    <dbReference type="NCBI Taxonomy" id="106590"/>
    <lineage>
        <taxon>Bacteria</taxon>
        <taxon>Pseudomonadati</taxon>
        <taxon>Pseudomonadota</taxon>
        <taxon>Betaproteobacteria</taxon>
        <taxon>Burkholderiales</taxon>
        <taxon>Burkholderiaceae</taxon>
        <taxon>Cupriavidus</taxon>
    </lineage>
</organism>
<proteinExistence type="predicted"/>
<feature type="domain" description="Insecticide toxin TcdB middle/N-terminal" evidence="7">
    <location>
        <begin position="724"/>
        <end position="850"/>
    </location>
</feature>
<dbReference type="EMBL" id="FMSH01000398">
    <property type="protein sequence ID" value="SCU86328.1"/>
    <property type="molecule type" value="Genomic_DNA"/>
</dbReference>
<feature type="region of interest" description="Disordered" evidence="5">
    <location>
        <begin position="2366"/>
        <end position="2402"/>
    </location>
</feature>
<dbReference type="InterPro" id="IPR013517">
    <property type="entry name" value="FG-GAP"/>
</dbReference>
<evidence type="ECO:0000256" key="4">
    <source>
        <dbReference type="ARBA" id="ARBA00023026"/>
    </source>
</evidence>
<comment type="subcellular location">
    <subcellularLocation>
        <location evidence="1">Secreted</location>
    </subcellularLocation>
</comment>
<evidence type="ECO:0000259" key="6">
    <source>
        <dbReference type="Pfam" id="PF12255"/>
    </source>
</evidence>
<keyword evidence="4" id="KW-0843">Virulence</keyword>
<evidence type="ECO:0000256" key="2">
    <source>
        <dbReference type="ARBA" id="ARBA00022525"/>
    </source>
</evidence>
<dbReference type="RefSeq" id="WP_340528040.1">
    <property type="nucleotide sequence ID" value="NZ_FMSH01000398.1"/>
</dbReference>
<dbReference type="InterPro" id="IPR022385">
    <property type="entry name" value="Rhs_assc_core"/>
</dbReference>
<feature type="region of interest" description="Disordered" evidence="5">
    <location>
        <begin position="2015"/>
        <end position="2040"/>
    </location>
</feature>
<dbReference type="GO" id="GO:0005576">
    <property type="term" value="C:extracellular region"/>
    <property type="evidence" value="ECO:0007669"/>
    <property type="project" value="UniProtKB-SubCell"/>
</dbReference>
<feature type="compositionally biased region" description="Basic and acidic residues" evidence="5">
    <location>
        <begin position="2015"/>
        <end position="2024"/>
    </location>
</feature>
<sequence length="2645" mass="293876">MIPGTAASEGSGNQGTQGQAAPSISLPRGGGAIRGLGEKFGANPVTGTASMSVPIATSPGRSGFGPQLSLSYDSGAGNGPFGFGWNLSLPAITRKTDRGLPTYLDHTDAPDVFMISGTEDLVPVLTNAQGKWEREQLPARTVNGLTYRVDRFRPRIEGLFARIERWTNLADASDVFWRSISKSNVTTWYGRTAESRIADPADPSRVFSWLICQSHDDKGNVIVYGYKPEDSARILEDTAGNGLARAHERNRTDASRSAQRYLKRIRYGHRLPYFPILTGDAPWPEPTDSCARDASNAWHFEVVFDYGEHDASAPTPAETGTWPARQDPFSAYRAGFELRTYRICRRVLMFHHFPGEAGVERDCLVRSTDFSYSDGAPTDVRNPIYAFLRALTQTGYRRHNGGYDRRSFPPLEFEYTAPEVQDVVEEVDPESLESAPIGLDGSSYRWTDLHGEGLAGILTEQAGAWYYKRNLSPIPERLPGGQAEVRAKFAPLEAVAMKPGASLSGGAEFMDLAGDGQPDVVVMEGAAPGLYEHDEAEGWQPFRPFASRLNRNLRDPNLRFVDLDGDGRADVLITEDNAFVWHALLGEDGFGPARHVAQALDEEQGPRVIFADGTQSVYLADLSGDGLTDIVRIRNGEVCYWPNLGYGRFGAKITMDNAPWFDHPGQFDHRYLRLADIDGSGTTDIIYLHRDGVRLYFNQSGNGWSQPHVLKVFPRIDDLASILATDLLGNGTACLVWSSALPGDARRSMRYVNLMGGRKPHLLVRTLNNLGAETRVDYAPSTRFYLQDKRDGKPWITRLPFPVHVVERVETCDHISRNRFVTRYAYHHGYFDGEEREFRGFGMVEQWDTEQFAALAGGTVPADNIAAASHVPPVHTKTWFHTGVYLGRERVSRHFENEYFREPGLTVETARPLLLDDTIVPPGLTLEEEREACRTLKGSMLRQEVYADDADHPGATPDQVQRAGTPYTVTEQNFSIRALQPRGANRHAVFFTHPRESLSYHYERNPADPRIQHALTLEVDDYGNVLKQAAIGYGRRASPLSTQWDRERQTTSLLTYTENRVTNAIESSDTRRNPLPCEAITFELTGYAATGADGRYQATDFVEPDPAAAGRLRHKVTAPDVAYEATAAGSQRRRPIEWLRTLYRRDNLNGLLPLGESQSFGLPGESYKLAFTPGLIEQAFQRPRQGQAAEPLLPDPAAVLGGQAGNRGGYLRSQTLKTDSRFPASDADDHWWMPSGQAFFSTNPADNAATELAQARQHFFRPRRYRDPFGQNAFVDFDAHDLLMVETRDALGNRVTVDSNDCRVLQPRLVSDPNRNQTEVAFDTLGMVVGTAVMGKPLPAPMEGDTLAGFVTDLTQAQLDGFGAADPHAIAAALLKDATTRIVYDLDRFRRTRLAHPNDPTKWQPACAATLARETHASSPLPPQGLKIQLSFSYSDGFGREIQKKIQAEPGPLDVSNLAAPIVNPRWVGSGWAIFNNKGKPVRQYEPFFSATHDYEFGIMVGVSPVLFYDPAERVIATLHPNHTYEKVVFDPWQQTTYDVNDTCAARNAQTGDPRTDADIRGYVAEFFKAPPANPAQPWQTWYVQRIGGALGADERNAAQRAAAHADTPTTAHFDALGRPFLTVARNRVVCLGHDLDGGEDSFATRVELDIEGNQRAMRDAIRQAGDTLGRIVMRYAYDMLGNRIHQLSMEAGARWMLDDVGGKPIRAWDSRGHNFTTAYDLLRRPVEQTVRGTTNESDPRTLNREILVDKIEYGETLGNAEVLNLRTRIYRHFDSAHVATNARMDANSNPTDAYDFKGNLLHSTRQLVSDYTAIPDWLLNPKLDVETFEAGTCYDALNRPIQSIAPRSSLGRGKFNVIQPVFNEANLLDRVDVWLERADEPAALLDPANEAPSLVGVADIDYDAKGQRLLIDYKNGASTFYRYDPLTFRLTQLLTKRKAADFPGDDPQPPVAGWPGKQVQNLHYTYDPAGNITHIQDDAQQTIYFRNKRVEPSNDYVYDALYRLIQATGREHLGQLASGERKPPTAPDGSNAFHTGLDHPGNGNAMGTYIERYVYDAVGNFLQMQHRGNDPAHPGWTRAYDYLEASLIEDGNGGALLKTRNRLTRTTLNPAGNTPQPETYLHDVHGNMLRMPHLGGGLLGPNMHWDYKDQLRQTDLGGGGAAWYVYDASGQRVRKVWEKAPGLTEERIYLGGFEIFRKHGGPIDANTAILERETLHVMDDKQRIAVVETRTFDSAGGDHAPRQLIRYQFGNHLGSASLELDDQAQIISYEEYAPYGSSTYQAVRSQTETAKRYRYTGKEQDEESGLYYHGARYYAPWLGRWTACDPAGEEEGPNLYQYCFGNPTGFVDPDGLSGKKLAIVMHNESKPAGKELPQPKEPIKPRKPTIKAPGKNASDKEKAKYEKDKNKAEKVFVESMKKYEEAKKKYSSDLKKYEANKKLWSAYRQSQNEYKASEAALKTAGYDVVQVDSGKALLDALKNAGSVKELVVLSHGTPFGLGGEGPGAGLYTDKPPGGATFDAKRAAKLSDLEKMINDKKIVFEKDATIVLGMCRTAGGKEGTHVGSSTWTGPIEDTFAYRLAKITGLEVFGSEGVSSYGDDKRTSTPWRRSDIGWHRFTQQSSTIKTENLKGKYLNVVTRKTSEKPQ</sequence>
<dbReference type="Pfam" id="PF12256">
    <property type="entry name" value="TcdB_toxin_midN"/>
    <property type="match status" value="1"/>
</dbReference>
<dbReference type="PANTHER" id="PTHR32305">
    <property type="match status" value="1"/>
</dbReference>
<reference evidence="8" key="1">
    <citation type="submission" date="2016-09" db="EMBL/GenBank/DDBJ databases">
        <authorList>
            <person name="Capua I."/>
            <person name="De Benedictis P."/>
            <person name="Joannis T."/>
            <person name="Lombin L.H."/>
            <person name="Cattoli G."/>
        </authorList>
    </citation>
    <scope>NUCLEOTIDE SEQUENCE</scope>
    <source>
        <strain evidence="8">B9</strain>
    </source>
</reference>
<evidence type="ECO:0000259" key="7">
    <source>
        <dbReference type="Pfam" id="PF12256"/>
    </source>
</evidence>
<feature type="compositionally biased region" description="Basic and acidic residues" evidence="5">
    <location>
        <begin position="2366"/>
        <end position="2381"/>
    </location>
</feature>
<accession>A0A1K0ILF3</accession>
<keyword evidence="2" id="KW-0964">Secreted</keyword>
<dbReference type="InterPro" id="IPR022045">
    <property type="entry name" value="TcdB_toxin_mid/N"/>
</dbReference>
<evidence type="ECO:0000256" key="3">
    <source>
        <dbReference type="ARBA" id="ARBA00022729"/>
    </source>
</evidence>
<dbReference type="InterPro" id="IPR003284">
    <property type="entry name" value="Sal_SpvB"/>
</dbReference>
<dbReference type="Pfam" id="PF03534">
    <property type="entry name" value="SpvB"/>
    <property type="match status" value="1"/>
</dbReference>
<protein>
    <submittedName>
        <fullName evidence="8">Insecticidal toxin complex protein</fullName>
    </submittedName>
</protein>
<dbReference type="InterPro" id="IPR022044">
    <property type="entry name" value="TcdB_toxin_mid/C"/>
</dbReference>
<dbReference type="Gene3D" id="2.180.10.10">
    <property type="entry name" value="RHS repeat-associated core"/>
    <property type="match status" value="1"/>
</dbReference>
<feature type="region of interest" description="Disordered" evidence="5">
    <location>
        <begin position="1"/>
        <end position="29"/>
    </location>
</feature>
<gene>
    <name evidence="8" type="ORF">CNECB9_4570003</name>
</gene>
<dbReference type="Pfam" id="PF13517">
    <property type="entry name" value="FG-GAP_3"/>
    <property type="match status" value="1"/>
</dbReference>
<dbReference type="SUPFAM" id="SSF69318">
    <property type="entry name" value="Integrin alpha N-terminal domain"/>
    <property type="match status" value="1"/>
</dbReference>
<evidence type="ECO:0000313" key="8">
    <source>
        <dbReference type="EMBL" id="SCU86328.1"/>
    </source>
</evidence>
<name>A0A1K0ILF3_CUPNE</name>
<dbReference type="Pfam" id="PF12255">
    <property type="entry name" value="TcdB_toxin_midC"/>
    <property type="match status" value="1"/>
</dbReference>
<dbReference type="PRINTS" id="PR01341">
    <property type="entry name" value="SALSPVBPROT"/>
</dbReference>
<dbReference type="InterPro" id="IPR050708">
    <property type="entry name" value="T6SS_VgrG/RHS"/>
</dbReference>
<dbReference type="PANTHER" id="PTHR32305:SF15">
    <property type="entry name" value="PROTEIN RHSA-RELATED"/>
    <property type="match status" value="1"/>
</dbReference>
<feature type="domain" description="Insecticide toxin TcdB middle/C-terminal" evidence="6">
    <location>
        <begin position="932"/>
        <end position="1069"/>
    </location>
</feature>
<evidence type="ECO:0000256" key="5">
    <source>
        <dbReference type="SAM" id="MobiDB-lite"/>
    </source>
</evidence>
<feature type="compositionally biased region" description="Polar residues" evidence="5">
    <location>
        <begin position="8"/>
        <end position="22"/>
    </location>
</feature>
<evidence type="ECO:0000256" key="1">
    <source>
        <dbReference type="ARBA" id="ARBA00004613"/>
    </source>
</evidence>
<dbReference type="GO" id="GO:0005737">
    <property type="term" value="C:cytoplasm"/>
    <property type="evidence" value="ECO:0007669"/>
    <property type="project" value="InterPro"/>
</dbReference>
<keyword evidence="3" id="KW-0732">Signal</keyword>